<organism evidence="3 4">
    <name type="scientific">Candidatus Woesebacteria bacterium RIFCSPLOWO2_01_FULL_39_21</name>
    <dbReference type="NCBI Taxonomy" id="1802519"/>
    <lineage>
        <taxon>Bacteria</taxon>
        <taxon>Candidatus Woeseibacteriota</taxon>
    </lineage>
</organism>
<gene>
    <name evidence="3" type="ORF">A2961_00700</name>
</gene>
<name>A0A1F8BMM1_9BACT</name>
<accession>A0A1F8BMM1</accession>
<keyword evidence="2" id="KW-1133">Transmembrane helix</keyword>
<protein>
    <submittedName>
        <fullName evidence="3">Uncharacterized protein</fullName>
    </submittedName>
</protein>
<dbReference type="EMBL" id="MGHF01000002">
    <property type="protein sequence ID" value="OGM65200.1"/>
    <property type="molecule type" value="Genomic_DNA"/>
</dbReference>
<sequence>MALWPIEAIRPQTSRNIGREEKMKIALIAVLVLVAAAVLFFFVVAPIVRICVTKDGTMYQCDSPPPQQTQTSGGSGSPGQAESDTPTWVCTQGGTVVSTVDPVLDVKTMENFQALADELNRKNGTSWSPEYAWHQQGDCDEIMK</sequence>
<evidence type="ECO:0000313" key="4">
    <source>
        <dbReference type="Proteomes" id="UP000177082"/>
    </source>
</evidence>
<dbReference type="Proteomes" id="UP000177082">
    <property type="component" value="Unassembled WGS sequence"/>
</dbReference>
<evidence type="ECO:0000256" key="2">
    <source>
        <dbReference type="SAM" id="Phobius"/>
    </source>
</evidence>
<comment type="caution">
    <text evidence="3">The sequence shown here is derived from an EMBL/GenBank/DDBJ whole genome shotgun (WGS) entry which is preliminary data.</text>
</comment>
<feature type="region of interest" description="Disordered" evidence="1">
    <location>
        <begin position="61"/>
        <end position="88"/>
    </location>
</feature>
<evidence type="ECO:0000313" key="3">
    <source>
        <dbReference type="EMBL" id="OGM65200.1"/>
    </source>
</evidence>
<keyword evidence="2" id="KW-0812">Transmembrane</keyword>
<proteinExistence type="predicted"/>
<reference evidence="3 4" key="1">
    <citation type="journal article" date="2016" name="Nat. Commun.">
        <title>Thousands of microbial genomes shed light on interconnected biogeochemical processes in an aquifer system.</title>
        <authorList>
            <person name="Anantharaman K."/>
            <person name="Brown C.T."/>
            <person name="Hug L.A."/>
            <person name="Sharon I."/>
            <person name="Castelle C.J."/>
            <person name="Probst A.J."/>
            <person name="Thomas B.C."/>
            <person name="Singh A."/>
            <person name="Wilkins M.J."/>
            <person name="Karaoz U."/>
            <person name="Brodie E.L."/>
            <person name="Williams K.H."/>
            <person name="Hubbard S.S."/>
            <person name="Banfield J.F."/>
        </authorList>
    </citation>
    <scope>NUCLEOTIDE SEQUENCE [LARGE SCALE GENOMIC DNA]</scope>
</reference>
<evidence type="ECO:0000256" key="1">
    <source>
        <dbReference type="SAM" id="MobiDB-lite"/>
    </source>
</evidence>
<dbReference type="AlphaFoldDB" id="A0A1F8BMM1"/>
<keyword evidence="2" id="KW-0472">Membrane</keyword>
<feature type="transmembrane region" description="Helical" evidence="2">
    <location>
        <begin position="25"/>
        <end position="48"/>
    </location>
</feature>